<comment type="caution">
    <text evidence="2">The sequence shown here is derived from an EMBL/GenBank/DDBJ whole genome shotgun (WGS) entry which is preliminary data.</text>
</comment>
<accession>A0A8I2YWP0</accession>
<dbReference type="AlphaFoldDB" id="A0A8I2YWP0"/>
<evidence type="ECO:0000313" key="3">
    <source>
        <dbReference type="Proteomes" id="UP000683000"/>
    </source>
</evidence>
<feature type="region of interest" description="Disordered" evidence="1">
    <location>
        <begin position="1"/>
        <end position="48"/>
    </location>
</feature>
<gene>
    <name evidence="2" type="ORF">JVT61DRAFT_5198</name>
</gene>
<reference evidence="2" key="1">
    <citation type="submission" date="2021-03" db="EMBL/GenBank/DDBJ databases">
        <title>Evolutionary innovations through gain and loss of genes in the ectomycorrhizal Boletales.</title>
        <authorList>
            <person name="Wu G."/>
            <person name="Miyauchi S."/>
            <person name="Morin E."/>
            <person name="Yang Z.-L."/>
            <person name="Xu J."/>
            <person name="Martin F.M."/>
        </authorList>
    </citation>
    <scope>NUCLEOTIDE SEQUENCE</scope>
    <source>
        <strain evidence="2">BR01</strain>
    </source>
</reference>
<dbReference type="EMBL" id="JAGFBS010000002">
    <property type="protein sequence ID" value="KAG6380814.1"/>
    <property type="molecule type" value="Genomic_DNA"/>
</dbReference>
<keyword evidence="3" id="KW-1185">Reference proteome</keyword>
<proteinExistence type="predicted"/>
<dbReference type="OrthoDB" id="2098203at2759"/>
<organism evidence="2 3">
    <name type="scientific">Boletus reticuloceps</name>
    <dbReference type="NCBI Taxonomy" id="495285"/>
    <lineage>
        <taxon>Eukaryota</taxon>
        <taxon>Fungi</taxon>
        <taxon>Dikarya</taxon>
        <taxon>Basidiomycota</taxon>
        <taxon>Agaricomycotina</taxon>
        <taxon>Agaricomycetes</taxon>
        <taxon>Agaricomycetidae</taxon>
        <taxon>Boletales</taxon>
        <taxon>Boletineae</taxon>
        <taxon>Boletaceae</taxon>
        <taxon>Boletoideae</taxon>
        <taxon>Boletus</taxon>
    </lineage>
</organism>
<evidence type="ECO:0000313" key="2">
    <source>
        <dbReference type="EMBL" id="KAG6380814.1"/>
    </source>
</evidence>
<name>A0A8I2YWP0_9AGAM</name>
<sequence length="109" mass="12935">MSRHPQLDRRHSAPQNTSTLAHHSCARPRVLPRTPSPSPSRHLRNKRDEELQRKFEYMRRAIQEQEIDPALFREANRREDPRARSAAEVEMLKRAIPLRGQRKPFNRPL</sequence>
<protein>
    <submittedName>
        <fullName evidence="2">Uncharacterized protein</fullName>
    </submittedName>
</protein>
<evidence type="ECO:0000256" key="1">
    <source>
        <dbReference type="SAM" id="MobiDB-lite"/>
    </source>
</evidence>
<dbReference type="Proteomes" id="UP000683000">
    <property type="component" value="Unassembled WGS sequence"/>
</dbReference>
<feature type="compositionally biased region" description="Basic and acidic residues" evidence="1">
    <location>
        <begin position="1"/>
        <end position="11"/>
    </location>
</feature>